<reference evidence="1 2" key="1">
    <citation type="journal article" date="2019" name="Philos. Trans. R. Soc. Lond., B, Biol. Sci.">
        <title>Ant behaviour and brain gene expression of defending hosts depend on the ecological success of the intruding social parasite.</title>
        <authorList>
            <person name="Kaur R."/>
            <person name="Stoldt M."/>
            <person name="Jongepier E."/>
            <person name="Feldmeyer B."/>
            <person name="Menzel F."/>
            <person name="Bornberg-Bauer E."/>
            <person name="Foitzik S."/>
        </authorList>
    </citation>
    <scope>NUCLEOTIDE SEQUENCE [LARGE SCALE GENOMIC DNA]</scope>
    <source>
        <tissue evidence="1">Whole body</tissue>
    </source>
</reference>
<dbReference type="EMBL" id="QBLH01001030">
    <property type="protein sequence ID" value="TGZ53479.1"/>
    <property type="molecule type" value="Genomic_DNA"/>
</dbReference>
<organism evidence="1 2">
    <name type="scientific">Temnothorax longispinosus</name>
    <dbReference type="NCBI Taxonomy" id="300112"/>
    <lineage>
        <taxon>Eukaryota</taxon>
        <taxon>Metazoa</taxon>
        <taxon>Ecdysozoa</taxon>
        <taxon>Arthropoda</taxon>
        <taxon>Hexapoda</taxon>
        <taxon>Insecta</taxon>
        <taxon>Pterygota</taxon>
        <taxon>Neoptera</taxon>
        <taxon>Endopterygota</taxon>
        <taxon>Hymenoptera</taxon>
        <taxon>Apocrita</taxon>
        <taxon>Aculeata</taxon>
        <taxon>Formicoidea</taxon>
        <taxon>Formicidae</taxon>
        <taxon>Myrmicinae</taxon>
        <taxon>Temnothorax</taxon>
    </lineage>
</organism>
<proteinExistence type="predicted"/>
<sequence length="129" mass="14700">SGTRLATKYIEHTANSEFPLVEDEIIVVGDALCRGVTGVTDLAGTREHVSVFSSFEVESLRREREISISIYISQPRLIEEETPLGFVIKISRETQTSFSLLVSKYVTVLDIKAYRFLIYNQCYSKLFLR</sequence>
<evidence type="ECO:0000313" key="1">
    <source>
        <dbReference type="EMBL" id="TGZ53479.1"/>
    </source>
</evidence>
<comment type="caution">
    <text evidence="1">The sequence shown here is derived from an EMBL/GenBank/DDBJ whole genome shotgun (WGS) entry which is preliminary data.</text>
</comment>
<evidence type="ECO:0000313" key="2">
    <source>
        <dbReference type="Proteomes" id="UP000310200"/>
    </source>
</evidence>
<dbReference type="AlphaFoldDB" id="A0A4S2KZ07"/>
<protein>
    <submittedName>
        <fullName evidence="1">Uncharacterized protein</fullName>
    </submittedName>
</protein>
<feature type="non-terminal residue" evidence="1">
    <location>
        <position position="1"/>
    </location>
</feature>
<name>A0A4S2KZ07_9HYME</name>
<keyword evidence="2" id="KW-1185">Reference proteome</keyword>
<accession>A0A4S2KZ07</accession>
<gene>
    <name evidence="1" type="ORF">DBV15_05862</name>
</gene>
<dbReference type="Proteomes" id="UP000310200">
    <property type="component" value="Unassembled WGS sequence"/>
</dbReference>